<dbReference type="Gene3D" id="1.20.1250.20">
    <property type="entry name" value="MFS general substrate transporter like domains"/>
    <property type="match status" value="1"/>
</dbReference>
<evidence type="ECO:0000256" key="2">
    <source>
        <dbReference type="ARBA" id="ARBA00022448"/>
    </source>
</evidence>
<gene>
    <name evidence="9" type="ORF">E4M00_03065</name>
</gene>
<dbReference type="AlphaFoldDB" id="A0A4Y9R704"/>
<dbReference type="PANTHER" id="PTHR42718:SF46">
    <property type="entry name" value="BLR6921 PROTEIN"/>
    <property type="match status" value="1"/>
</dbReference>
<dbReference type="PROSITE" id="PS50850">
    <property type="entry name" value="MFS"/>
    <property type="match status" value="1"/>
</dbReference>
<feature type="transmembrane region" description="Helical" evidence="7">
    <location>
        <begin position="86"/>
        <end position="104"/>
    </location>
</feature>
<feature type="transmembrane region" description="Helical" evidence="7">
    <location>
        <begin position="57"/>
        <end position="80"/>
    </location>
</feature>
<evidence type="ECO:0000256" key="1">
    <source>
        <dbReference type="ARBA" id="ARBA00004651"/>
    </source>
</evidence>
<keyword evidence="4 7" id="KW-0812">Transmembrane</keyword>
<keyword evidence="10" id="KW-1185">Reference proteome</keyword>
<dbReference type="InterPro" id="IPR011701">
    <property type="entry name" value="MFS"/>
</dbReference>
<evidence type="ECO:0000313" key="10">
    <source>
        <dbReference type="Proteomes" id="UP000298127"/>
    </source>
</evidence>
<dbReference type="InterPro" id="IPR036259">
    <property type="entry name" value="MFS_trans_sf"/>
</dbReference>
<comment type="subcellular location">
    <subcellularLocation>
        <location evidence="1">Cell membrane</location>
        <topology evidence="1">Multi-pass membrane protein</topology>
    </subcellularLocation>
</comment>
<evidence type="ECO:0000256" key="7">
    <source>
        <dbReference type="SAM" id="Phobius"/>
    </source>
</evidence>
<feature type="domain" description="Major facilitator superfamily (MFS) profile" evidence="8">
    <location>
        <begin position="1"/>
        <end position="439"/>
    </location>
</feature>
<feature type="transmembrane region" description="Helical" evidence="7">
    <location>
        <begin position="144"/>
        <end position="166"/>
    </location>
</feature>
<evidence type="ECO:0000313" key="9">
    <source>
        <dbReference type="EMBL" id="TFW00392.1"/>
    </source>
</evidence>
<feature type="transmembrane region" description="Helical" evidence="7">
    <location>
        <begin position="272"/>
        <end position="297"/>
    </location>
</feature>
<keyword evidence="5 7" id="KW-1133">Transmembrane helix</keyword>
<dbReference type="GO" id="GO:0005886">
    <property type="term" value="C:plasma membrane"/>
    <property type="evidence" value="ECO:0007669"/>
    <property type="project" value="UniProtKB-SubCell"/>
</dbReference>
<feature type="transmembrane region" description="Helical" evidence="7">
    <location>
        <begin position="178"/>
        <end position="200"/>
    </location>
</feature>
<dbReference type="GO" id="GO:0022857">
    <property type="term" value="F:transmembrane transporter activity"/>
    <property type="evidence" value="ECO:0007669"/>
    <property type="project" value="InterPro"/>
</dbReference>
<feature type="transmembrane region" description="Helical" evidence="7">
    <location>
        <begin position="206"/>
        <end position="225"/>
    </location>
</feature>
<dbReference type="CDD" id="cd17321">
    <property type="entry name" value="MFS_MMR_MDR_like"/>
    <property type="match status" value="1"/>
</dbReference>
<dbReference type="Gene3D" id="1.20.1720.10">
    <property type="entry name" value="Multidrug resistance protein D"/>
    <property type="match status" value="1"/>
</dbReference>
<dbReference type="InterPro" id="IPR020846">
    <property type="entry name" value="MFS_dom"/>
</dbReference>
<sequence length="458" mass="47373">MMVLDASITTTALPHIQREFAFSAAGLSWVQNAYALAFGGLLLVGARAGDLLGRKRVFLLGVGLFTVASLAAGVAVGAPWLIAARAVQGAAAAFAVPSTLALLVDLYTDPLARGRAIALYSAVIGAGASVGIIVGGLFTDLLSWRWGLLINVPIGIVILILAPRVLHESVKARGRLDIWGALTSTAGMSALVFGFVQAAEVGWSDIYSWASFALAAVMLLAFILIERHAKQPITPLRLFASLERSGAYAGRVLVVGATSAIFYFLSQYLQEVLGLSALETGIAYVPITGMFFAMAYVVGPLQHRFGRPVVLVAALLVALVGVVWLSRIGPGTHYYPDVVLPLLLLGIGQGIAIILLTQSGVAGVAPEDAGAASGLVNVAHQVGGSIGIAILTVVFVAAAPSPSPQRLELIAGFHGVFTGAAVLYSLAVVLGIVILFAGRVAASRLARAELRDAIATAP</sequence>
<feature type="transmembrane region" description="Helical" evidence="7">
    <location>
        <begin position="338"/>
        <end position="357"/>
    </location>
</feature>
<feature type="transmembrane region" description="Helical" evidence="7">
    <location>
        <begin position="411"/>
        <end position="437"/>
    </location>
</feature>
<feature type="transmembrane region" description="Helical" evidence="7">
    <location>
        <begin position="309"/>
        <end position="326"/>
    </location>
</feature>
<feature type="transmembrane region" description="Helical" evidence="7">
    <location>
        <begin position="116"/>
        <end position="138"/>
    </location>
</feature>
<dbReference type="PANTHER" id="PTHR42718">
    <property type="entry name" value="MAJOR FACILITATOR SUPERFAMILY MULTIDRUG TRANSPORTER MFSC"/>
    <property type="match status" value="1"/>
</dbReference>
<evidence type="ECO:0000256" key="4">
    <source>
        <dbReference type="ARBA" id="ARBA00022692"/>
    </source>
</evidence>
<evidence type="ECO:0000259" key="8">
    <source>
        <dbReference type="PROSITE" id="PS50850"/>
    </source>
</evidence>
<dbReference type="EMBL" id="SPQZ01000001">
    <property type="protein sequence ID" value="TFW00392.1"/>
    <property type="molecule type" value="Genomic_DNA"/>
</dbReference>
<comment type="caution">
    <text evidence="9">The sequence shown here is derived from an EMBL/GenBank/DDBJ whole genome shotgun (WGS) entry which is preliminary data.</text>
</comment>
<proteinExistence type="predicted"/>
<evidence type="ECO:0000256" key="5">
    <source>
        <dbReference type="ARBA" id="ARBA00022989"/>
    </source>
</evidence>
<dbReference type="Proteomes" id="UP000298127">
    <property type="component" value="Unassembled WGS sequence"/>
</dbReference>
<keyword evidence="2" id="KW-0813">Transport</keyword>
<evidence type="ECO:0000256" key="3">
    <source>
        <dbReference type="ARBA" id="ARBA00022475"/>
    </source>
</evidence>
<protein>
    <submittedName>
        <fullName evidence="9">MFS transporter</fullName>
    </submittedName>
</protein>
<dbReference type="SUPFAM" id="SSF103473">
    <property type="entry name" value="MFS general substrate transporter"/>
    <property type="match status" value="1"/>
</dbReference>
<evidence type="ECO:0000256" key="6">
    <source>
        <dbReference type="ARBA" id="ARBA00023136"/>
    </source>
</evidence>
<keyword evidence="3" id="KW-1003">Cell membrane</keyword>
<accession>A0A4Y9R704</accession>
<reference evidence="9 10" key="1">
    <citation type="journal article" date="2018" name="J. Microbiol.">
        <title>Leifsonia flava sp. nov., a novel actinobacterium isolated from the rhizosphere of Aquilegia viridiflora.</title>
        <authorList>
            <person name="Cai Y."/>
            <person name="Tao W.Z."/>
            <person name="Ma Y.J."/>
            <person name="Cheng J."/>
            <person name="Zhang M.Y."/>
            <person name="Zhang Y.X."/>
        </authorList>
    </citation>
    <scope>NUCLEOTIDE SEQUENCE [LARGE SCALE GENOMIC DNA]</scope>
    <source>
        <strain evidence="9 10">SYP-B2174</strain>
    </source>
</reference>
<dbReference type="Pfam" id="PF07690">
    <property type="entry name" value="MFS_1"/>
    <property type="match status" value="1"/>
</dbReference>
<keyword evidence="6 7" id="KW-0472">Membrane</keyword>
<name>A0A4Y9R704_9MICO</name>
<feature type="transmembrane region" description="Helical" evidence="7">
    <location>
        <begin position="246"/>
        <end position="266"/>
    </location>
</feature>
<feature type="transmembrane region" description="Helical" evidence="7">
    <location>
        <begin position="20"/>
        <end position="45"/>
    </location>
</feature>
<feature type="transmembrane region" description="Helical" evidence="7">
    <location>
        <begin position="378"/>
        <end position="399"/>
    </location>
</feature>
<organism evidence="9 10">
    <name type="scientific">Orlajensenia leifsoniae</name>
    <dbReference type="NCBI Taxonomy" id="2561933"/>
    <lineage>
        <taxon>Bacteria</taxon>
        <taxon>Bacillati</taxon>
        <taxon>Actinomycetota</taxon>
        <taxon>Actinomycetes</taxon>
        <taxon>Micrococcales</taxon>
        <taxon>Microbacteriaceae</taxon>
        <taxon>Orlajensenia</taxon>
    </lineage>
</organism>